<dbReference type="Proteomes" id="UP001432322">
    <property type="component" value="Unassembled WGS sequence"/>
</dbReference>
<evidence type="ECO:0000313" key="2">
    <source>
        <dbReference type="Proteomes" id="UP001432322"/>
    </source>
</evidence>
<evidence type="ECO:0000313" key="1">
    <source>
        <dbReference type="EMBL" id="GMT27822.1"/>
    </source>
</evidence>
<proteinExistence type="predicted"/>
<keyword evidence="2" id="KW-1185">Reference proteome</keyword>
<accession>A0AAV5WCW7</accession>
<comment type="caution">
    <text evidence="1">The sequence shown here is derived from an EMBL/GenBank/DDBJ whole genome shotgun (WGS) entry which is preliminary data.</text>
</comment>
<protein>
    <submittedName>
        <fullName evidence="1">Uncharacterized protein</fullName>
    </submittedName>
</protein>
<name>A0AAV5WCW7_9BILA</name>
<dbReference type="EMBL" id="BTSY01000005">
    <property type="protein sequence ID" value="GMT27822.1"/>
    <property type="molecule type" value="Genomic_DNA"/>
</dbReference>
<feature type="non-terminal residue" evidence="1">
    <location>
        <position position="1"/>
    </location>
</feature>
<organism evidence="1 2">
    <name type="scientific">Pristionchus fissidentatus</name>
    <dbReference type="NCBI Taxonomy" id="1538716"/>
    <lineage>
        <taxon>Eukaryota</taxon>
        <taxon>Metazoa</taxon>
        <taxon>Ecdysozoa</taxon>
        <taxon>Nematoda</taxon>
        <taxon>Chromadorea</taxon>
        <taxon>Rhabditida</taxon>
        <taxon>Rhabditina</taxon>
        <taxon>Diplogasteromorpha</taxon>
        <taxon>Diplogasteroidea</taxon>
        <taxon>Neodiplogasteridae</taxon>
        <taxon>Pristionchus</taxon>
    </lineage>
</organism>
<sequence>AADDLSTTTLGLLVRPLDSQCRPPSFFAWLSQVLGQQWRVFCKRVALSSSVVSHPPIKCLMISSRPQLVS</sequence>
<dbReference type="AlphaFoldDB" id="A0AAV5WCW7"/>
<gene>
    <name evidence="1" type="ORF">PFISCL1PPCAC_19119</name>
</gene>
<reference evidence="1" key="1">
    <citation type="submission" date="2023-10" db="EMBL/GenBank/DDBJ databases">
        <title>Genome assembly of Pristionchus species.</title>
        <authorList>
            <person name="Yoshida K."/>
            <person name="Sommer R.J."/>
        </authorList>
    </citation>
    <scope>NUCLEOTIDE SEQUENCE</scope>
    <source>
        <strain evidence="1">RS5133</strain>
    </source>
</reference>